<evidence type="ECO:0000256" key="5">
    <source>
        <dbReference type="SAM" id="Phobius"/>
    </source>
</evidence>
<dbReference type="GO" id="GO:0046943">
    <property type="term" value="F:carboxylic acid transmembrane transporter activity"/>
    <property type="evidence" value="ECO:0007669"/>
    <property type="project" value="TreeGrafter"/>
</dbReference>
<evidence type="ECO:0000256" key="4">
    <source>
        <dbReference type="ARBA" id="ARBA00023136"/>
    </source>
</evidence>
<dbReference type="RefSeq" id="WP_179790424.1">
    <property type="nucleotide sequence ID" value="NZ_JAAVJF010000002.1"/>
</dbReference>
<feature type="transmembrane region" description="Helical" evidence="5">
    <location>
        <begin position="133"/>
        <end position="154"/>
    </location>
</feature>
<keyword evidence="4 5" id="KW-0472">Membrane</keyword>
<comment type="subcellular location">
    <subcellularLocation>
        <location evidence="1">Membrane</location>
        <topology evidence="1">Multi-pass membrane protein</topology>
    </subcellularLocation>
</comment>
<dbReference type="Pfam" id="PF07690">
    <property type="entry name" value="MFS_1"/>
    <property type="match status" value="1"/>
</dbReference>
<dbReference type="InterPro" id="IPR011701">
    <property type="entry name" value="MFS"/>
</dbReference>
<dbReference type="AlphaFoldDB" id="A0A7L4P857"/>
<dbReference type="Proteomes" id="UP000554766">
    <property type="component" value="Unassembled WGS sequence"/>
</dbReference>
<dbReference type="PANTHER" id="PTHR23508:SF10">
    <property type="entry name" value="CARBOXYLIC ACID TRANSPORTER PROTEIN HOMOLOG"/>
    <property type="match status" value="1"/>
</dbReference>
<comment type="caution">
    <text evidence="7">The sequence shown here is derived from an EMBL/GenBank/DDBJ whole genome shotgun (WGS) entry which is preliminary data.</text>
</comment>
<dbReference type="InterPro" id="IPR005829">
    <property type="entry name" value="Sugar_transporter_CS"/>
</dbReference>
<feature type="transmembrane region" description="Helical" evidence="5">
    <location>
        <begin position="296"/>
        <end position="317"/>
    </location>
</feature>
<dbReference type="EMBL" id="JAAVJF010000002">
    <property type="protein sequence ID" value="NYR15179.1"/>
    <property type="molecule type" value="Genomic_DNA"/>
</dbReference>
<evidence type="ECO:0000256" key="3">
    <source>
        <dbReference type="ARBA" id="ARBA00022989"/>
    </source>
</evidence>
<evidence type="ECO:0000259" key="6">
    <source>
        <dbReference type="PROSITE" id="PS50850"/>
    </source>
</evidence>
<evidence type="ECO:0000313" key="8">
    <source>
        <dbReference type="Proteomes" id="UP000554766"/>
    </source>
</evidence>
<gene>
    <name evidence="7" type="ORF">HC235_04275</name>
</gene>
<keyword evidence="2 5" id="KW-0812">Transmembrane</keyword>
<dbReference type="Gene3D" id="1.20.1250.20">
    <property type="entry name" value="MFS general substrate transporter like domains"/>
    <property type="match status" value="2"/>
</dbReference>
<feature type="transmembrane region" description="Helical" evidence="5">
    <location>
        <begin position="74"/>
        <end position="92"/>
    </location>
</feature>
<accession>A0A7L4P857</accession>
<dbReference type="InterPro" id="IPR036259">
    <property type="entry name" value="MFS_trans_sf"/>
</dbReference>
<keyword evidence="8" id="KW-1185">Reference proteome</keyword>
<organism evidence="7 8">
    <name type="scientific">Pyrobaculum arsenaticum</name>
    <dbReference type="NCBI Taxonomy" id="121277"/>
    <lineage>
        <taxon>Archaea</taxon>
        <taxon>Thermoproteota</taxon>
        <taxon>Thermoprotei</taxon>
        <taxon>Thermoproteales</taxon>
        <taxon>Thermoproteaceae</taxon>
        <taxon>Pyrobaculum</taxon>
    </lineage>
</organism>
<dbReference type="InterPro" id="IPR020846">
    <property type="entry name" value="MFS_dom"/>
</dbReference>
<feature type="domain" description="Major facilitator superfamily (MFS) profile" evidence="6">
    <location>
        <begin position="8"/>
        <end position="378"/>
    </location>
</feature>
<protein>
    <submittedName>
        <fullName evidence="7">MFS transporter</fullName>
    </submittedName>
</protein>
<feature type="transmembrane region" description="Helical" evidence="5">
    <location>
        <begin position="160"/>
        <end position="181"/>
    </location>
</feature>
<dbReference type="PROSITE" id="PS00217">
    <property type="entry name" value="SUGAR_TRANSPORT_2"/>
    <property type="match status" value="1"/>
</dbReference>
<sequence length="382" mass="41700">MTRGEFKIVVLSGLGWMFDAMDVLILSYLLVAMREELALDRAASTWIVLANNLGMFLGAFLFGKLADVVGRKKVFMATMLLYSIATAASAAARTWQEFAAIRFFVGVGLGGELPVVATYVSENSPPERRGRNVVLLESFWSIGALLAAAVSLFIFTTLGWRTALVLMGATAFYVFVIRSALPESQRWLERIKEGASAELKPYAARLAIASAIWFLLAFGYYGAFIWLPTMLRTERGFTQVATYEFMFLTTIAQLPGYFSAAYLVERVGRWPIAAAYFVASALSAVLLIYSTSYAQLFYAALALNFFNLGVWGVVYAYTPELFPTSIRGLATGLAGSAARIGMIIGPTLYPLWASVAFIGVAVAWLIASALVALLPETKGREV</sequence>
<name>A0A7L4P857_9CREN</name>
<reference evidence="7 8" key="1">
    <citation type="journal article" date="2020" name="Nat. Commun.">
        <title>The structures of two archaeal type IV pili illuminate evolutionary relationships.</title>
        <authorList>
            <person name="Wang F."/>
            <person name="Baquero D.P."/>
            <person name="Su Z."/>
            <person name="Beltran L.C."/>
            <person name="Prangishvili D."/>
            <person name="Krupovic M."/>
            <person name="Egelman E.H."/>
        </authorList>
    </citation>
    <scope>NUCLEOTIDE SEQUENCE [LARGE SCALE GENOMIC DNA]</scope>
    <source>
        <strain evidence="7 8">2GA</strain>
    </source>
</reference>
<feature type="transmembrane region" description="Helical" evidence="5">
    <location>
        <begin position="98"/>
        <end position="121"/>
    </location>
</feature>
<feature type="transmembrane region" description="Helical" evidence="5">
    <location>
        <begin position="271"/>
        <end position="290"/>
    </location>
</feature>
<feature type="transmembrane region" description="Helical" evidence="5">
    <location>
        <begin position="202"/>
        <end position="225"/>
    </location>
</feature>
<keyword evidence="3 5" id="KW-1133">Transmembrane helix</keyword>
<evidence type="ECO:0000313" key="7">
    <source>
        <dbReference type="EMBL" id="NYR15179.1"/>
    </source>
</evidence>
<feature type="transmembrane region" description="Helical" evidence="5">
    <location>
        <begin position="9"/>
        <end position="31"/>
    </location>
</feature>
<dbReference type="PROSITE" id="PS50850">
    <property type="entry name" value="MFS"/>
    <property type="match status" value="1"/>
</dbReference>
<dbReference type="PANTHER" id="PTHR23508">
    <property type="entry name" value="CARBOXYLIC ACID TRANSPORTER PROTEIN HOMOLOG"/>
    <property type="match status" value="1"/>
</dbReference>
<feature type="transmembrane region" description="Helical" evidence="5">
    <location>
        <begin position="355"/>
        <end position="374"/>
    </location>
</feature>
<feature type="transmembrane region" description="Helical" evidence="5">
    <location>
        <begin position="43"/>
        <end position="62"/>
    </location>
</feature>
<proteinExistence type="predicted"/>
<dbReference type="GO" id="GO:0005886">
    <property type="term" value="C:plasma membrane"/>
    <property type="evidence" value="ECO:0007669"/>
    <property type="project" value="TreeGrafter"/>
</dbReference>
<evidence type="ECO:0000256" key="1">
    <source>
        <dbReference type="ARBA" id="ARBA00004141"/>
    </source>
</evidence>
<dbReference type="CDD" id="cd17316">
    <property type="entry name" value="MFS_SV2_like"/>
    <property type="match status" value="1"/>
</dbReference>
<dbReference type="SUPFAM" id="SSF103473">
    <property type="entry name" value="MFS general substrate transporter"/>
    <property type="match status" value="1"/>
</dbReference>
<evidence type="ECO:0000256" key="2">
    <source>
        <dbReference type="ARBA" id="ARBA00022692"/>
    </source>
</evidence>